<evidence type="ECO:0000313" key="2">
    <source>
        <dbReference type="Proteomes" id="UP000013564"/>
    </source>
</evidence>
<accession>R4JKH7</accession>
<evidence type="ECO:0000313" key="1">
    <source>
        <dbReference type="EMBL" id="AGK87034.1"/>
    </source>
</evidence>
<keyword evidence="2" id="KW-1185">Reference proteome</keyword>
<organism evidence="1 2">
    <name type="scientific">Pseudoalteromonas phage RIO-1</name>
    <dbReference type="NCBI Taxonomy" id="1316739"/>
    <lineage>
        <taxon>Viruses</taxon>
        <taxon>Duplodnaviria</taxon>
        <taxon>Heunggongvirae</taxon>
        <taxon>Uroviricota</taxon>
        <taxon>Caudoviricetes</taxon>
        <taxon>Zobellviridae</taxon>
        <taxon>Melvirus</taxon>
        <taxon>Melvirus orientalis</taxon>
    </lineage>
</organism>
<dbReference type="GeneID" id="16207412"/>
<dbReference type="EMBL" id="KC751414">
    <property type="protein sequence ID" value="AGK87034.1"/>
    <property type="molecule type" value="Genomic_DNA"/>
</dbReference>
<sequence>MIEISHPSGYRFEEGAKLPVYLPDYAVDRRTESNLSIKGECLGRFFVEGSTYIFSNGSIRHVPELPLNHVIGIPSLEGKIFEED</sequence>
<proteinExistence type="predicted"/>
<reference evidence="1 2" key="1">
    <citation type="journal article" date="2013" name="J. Virol.">
        <title>Morphology, Physiological Characteristics, and Complete Sequence of Marine Bacteriophage RIO-1 Infecting Pseudoalteromonas marina.</title>
        <authorList>
            <person name="Hardies S.C."/>
            <person name="Hwang Y.J."/>
            <person name="Hwang C.Y."/>
            <person name="Jang G.I."/>
            <person name="Cho B.C."/>
        </authorList>
    </citation>
    <scope>NUCLEOTIDE SEQUENCE [LARGE SCALE GENOMIC DNA]</scope>
</reference>
<dbReference type="RefSeq" id="YP_008051090.1">
    <property type="nucleotide sequence ID" value="NC_021300.1"/>
</dbReference>
<dbReference type="KEGG" id="vg:16207412"/>
<dbReference type="Proteomes" id="UP000013564">
    <property type="component" value="Segment"/>
</dbReference>
<gene>
    <name evidence="1" type="ORF">RIO-1_20</name>
</gene>
<protein>
    <submittedName>
        <fullName evidence="1">Uncharacterized protein</fullName>
    </submittedName>
</protein>
<name>R4JKH7_9CAUD</name>